<dbReference type="Pfam" id="PF09587">
    <property type="entry name" value="PGA_cap"/>
    <property type="match status" value="1"/>
</dbReference>
<proteinExistence type="inferred from homology"/>
<dbReference type="OrthoDB" id="9810906at2"/>
<evidence type="ECO:0000259" key="2">
    <source>
        <dbReference type="SMART" id="SM00854"/>
    </source>
</evidence>
<dbReference type="Proteomes" id="UP000315750">
    <property type="component" value="Chromosome"/>
</dbReference>
<dbReference type="SUPFAM" id="SSF56300">
    <property type="entry name" value="Metallo-dependent phosphatases"/>
    <property type="match status" value="1"/>
</dbReference>
<reference evidence="3 4" key="1">
    <citation type="submission" date="2019-02" db="EMBL/GenBank/DDBJ databases">
        <title>Deep-cultivation of Planctomycetes and their phenomic and genomic characterization uncovers novel biology.</title>
        <authorList>
            <person name="Wiegand S."/>
            <person name="Jogler M."/>
            <person name="Boedeker C."/>
            <person name="Pinto D."/>
            <person name="Vollmers J."/>
            <person name="Rivas-Marin E."/>
            <person name="Kohn T."/>
            <person name="Peeters S.H."/>
            <person name="Heuer A."/>
            <person name="Rast P."/>
            <person name="Oberbeckmann S."/>
            <person name="Bunk B."/>
            <person name="Jeske O."/>
            <person name="Meyerdierks A."/>
            <person name="Storesund J.E."/>
            <person name="Kallscheuer N."/>
            <person name="Luecker S."/>
            <person name="Lage O.M."/>
            <person name="Pohl T."/>
            <person name="Merkel B.J."/>
            <person name="Hornburger P."/>
            <person name="Mueller R.-W."/>
            <person name="Bruemmer F."/>
            <person name="Labrenz M."/>
            <person name="Spormann A.M."/>
            <person name="Op den Camp H."/>
            <person name="Overmann J."/>
            <person name="Amann R."/>
            <person name="Jetten M.S.M."/>
            <person name="Mascher T."/>
            <person name="Medema M.H."/>
            <person name="Devos D.P."/>
            <person name="Kaster A.-K."/>
            <person name="Ovreas L."/>
            <person name="Rohde M."/>
            <person name="Galperin M.Y."/>
            <person name="Jogler C."/>
        </authorList>
    </citation>
    <scope>NUCLEOTIDE SEQUENCE [LARGE SCALE GENOMIC DNA]</scope>
    <source>
        <strain evidence="3 4">Pan181</strain>
    </source>
</reference>
<dbReference type="RefSeq" id="WP_145246509.1">
    <property type="nucleotide sequence ID" value="NZ_CP036278.1"/>
</dbReference>
<dbReference type="PANTHER" id="PTHR33393">
    <property type="entry name" value="POLYGLUTAMINE SYNTHESIS ACCESSORY PROTEIN RV0574C-RELATED"/>
    <property type="match status" value="1"/>
</dbReference>
<evidence type="ECO:0000313" key="3">
    <source>
        <dbReference type="EMBL" id="QDU55681.1"/>
    </source>
</evidence>
<dbReference type="InterPro" id="IPR029052">
    <property type="entry name" value="Metallo-depent_PP-like"/>
</dbReference>
<evidence type="ECO:0000313" key="4">
    <source>
        <dbReference type="Proteomes" id="UP000315750"/>
    </source>
</evidence>
<sequence length="361" mass="41081">MRLVAIGDLSLNGYYHNRLARNSFDPLKEITSWNSTDLIVGNLESPITATPRVAPSKCTLRGSTEAYQLFAKHNMQVFSVANNHMMDFGPAGLTDTLKYLDTFDVKHVGGGESLYAANQPLIMEQAGQRVAFLAFCDVDQKSPLYAGETTTGVAPWLGEHSLDAIRLAKTHVDWLVVFMHWGVEMSRLPTEEQRITGRKVIEAGADAILGSHPHVLQPIEHYGGRPIAYSLGNFLFSPMYWRGTNADGEPFCSKLRLHPLSRRTGWLEIDFENSHSVTWHFHPARLGHSLNIYPGWPSSWKKEWDTLCNLMESENYGPHSQEETARGYERTFQRWNGKSLWRRMEMRLFHHGLIQRGRDTQ</sequence>
<name>A0A518ALT8_9BACT</name>
<protein>
    <submittedName>
        <fullName evidence="3">Capsule biosynthesis protein CapA</fullName>
    </submittedName>
</protein>
<dbReference type="InterPro" id="IPR052169">
    <property type="entry name" value="CW_Biosynth-Accessory"/>
</dbReference>
<dbReference type="CDD" id="cd07381">
    <property type="entry name" value="MPP_CapA"/>
    <property type="match status" value="1"/>
</dbReference>
<evidence type="ECO:0000256" key="1">
    <source>
        <dbReference type="ARBA" id="ARBA00005662"/>
    </source>
</evidence>
<keyword evidence="4" id="KW-1185">Reference proteome</keyword>
<dbReference type="Gene3D" id="3.60.21.10">
    <property type="match status" value="1"/>
</dbReference>
<dbReference type="InterPro" id="IPR019079">
    <property type="entry name" value="Capsule_synth_CapA"/>
</dbReference>
<dbReference type="AlphaFoldDB" id="A0A518ALT8"/>
<dbReference type="EMBL" id="CP036278">
    <property type="protein sequence ID" value="QDU55681.1"/>
    <property type="molecule type" value="Genomic_DNA"/>
</dbReference>
<comment type="similarity">
    <text evidence="1">Belongs to the CapA family.</text>
</comment>
<dbReference type="SMART" id="SM00854">
    <property type="entry name" value="PGA_cap"/>
    <property type="match status" value="1"/>
</dbReference>
<accession>A0A518ALT8</accession>
<dbReference type="PANTHER" id="PTHR33393:SF13">
    <property type="entry name" value="PGA BIOSYNTHESIS PROTEIN CAPA"/>
    <property type="match status" value="1"/>
</dbReference>
<gene>
    <name evidence="3" type="primary">capA</name>
    <name evidence="3" type="ORF">Pan181_18740</name>
</gene>
<dbReference type="KEGG" id="amuc:Pan181_18740"/>
<feature type="domain" description="Capsule synthesis protein CapA" evidence="2">
    <location>
        <begin position="2"/>
        <end position="238"/>
    </location>
</feature>
<organism evidence="3 4">
    <name type="scientific">Aeoliella mucimassa</name>
    <dbReference type="NCBI Taxonomy" id="2527972"/>
    <lineage>
        <taxon>Bacteria</taxon>
        <taxon>Pseudomonadati</taxon>
        <taxon>Planctomycetota</taxon>
        <taxon>Planctomycetia</taxon>
        <taxon>Pirellulales</taxon>
        <taxon>Lacipirellulaceae</taxon>
        <taxon>Aeoliella</taxon>
    </lineage>
</organism>